<comment type="similarity">
    <text evidence="1">Belongs to the ATP-dependent AMP-binding enzyme family.</text>
</comment>
<evidence type="ECO:0000256" key="3">
    <source>
        <dbReference type="SAM" id="MobiDB-lite"/>
    </source>
</evidence>
<organism evidence="6 7">
    <name type="scientific">Nocardia tenerifensis</name>
    <dbReference type="NCBI Taxonomy" id="228006"/>
    <lineage>
        <taxon>Bacteria</taxon>
        <taxon>Bacillati</taxon>
        <taxon>Actinomycetota</taxon>
        <taxon>Actinomycetes</taxon>
        <taxon>Mycobacteriales</taxon>
        <taxon>Nocardiaceae</taxon>
        <taxon>Nocardia</taxon>
    </lineage>
</organism>
<keyword evidence="4" id="KW-0472">Membrane</keyword>
<reference evidence="6 7" key="1">
    <citation type="submission" date="2018-05" db="EMBL/GenBank/DDBJ databases">
        <title>Genomic Encyclopedia of Type Strains, Phase IV (KMG-IV): sequencing the most valuable type-strain genomes for metagenomic binning, comparative biology and taxonomic classification.</title>
        <authorList>
            <person name="Goeker M."/>
        </authorList>
    </citation>
    <scope>NUCLEOTIDE SEQUENCE [LARGE SCALE GENOMIC DNA]</scope>
    <source>
        <strain evidence="6 7">DSM 44704</strain>
    </source>
</reference>
<dbReference type="AlphaFoldDB" id="A0A318KBV1"/>
<dbReference type="PROSITE" id="PS00455">
    <property type="entry name" value="AMP_BINDING"/>
    <property type="match status" value="1"/>
</dbReference>
<accession>A0A318KBV1</accession>
<dbReference type="Proteomes" id="UP000247569">
    <property type="component" value="Unassembled WGS sequence"/>
</dbReference>
<evidence type="ECO:0000256" key="4">
    <source>
        <dbReference type="SAM" id="Phobius"/>
    </source>
</evidence>
<dbReference type="Pfam" id="PF00501">
    <property type="entry name" value="AMP-binding"/>
    <property type="match status" value="1"/>
</dbReference>
<dbReference type="InterPro" id="IPR042099">
    <property type="entry name" value="ANL_N_sf"/>
</dbReference>
<dbReference type="GO" id="GO:0005886">
    <property type="term" value="C:plasma membrane"/>
    <property type="evidence" value="ECO:0007669"/>
    <property type="project" value="TreeGrafter"/>
</dbReference>
<dbReference type="Gene3D" id="3.30.300.30">
    <property type="match status" value="1"/>
</dbReference>
<keyword evidence="7" id="KW-1185">Reference proteome</keyword>
<protein>
    <submittedName>
        <fullName evidence="6">Fatty-acyl-CoA synthase</fullName>
    </submittedName>
</protein>
<dbReference type="GO" id="GO:0006633">
    <property type="term" value="P:fatty acid biosynthetic process"/>
    <property type="evidence" value="ECO:0007669"/>
    <property type="project" value="TreeGrafter"/>
</dbReference>
<dbReference type="PANTHER" id="PTHR22754">
    <property type="entry name" value="DISCO-INTERACTING PROTEIN 2 DIP2 -RELATED"/>
    <property type="match status" value="1"/>
</dbReference>
<proteinExistence type="inferred from homology"/>
<gene>
    <name evidence="6" type="ORF">DFR70_101789</name>
</gene>
<dbReference type="SUPFAM" id="SSF56801">
    <property type="entry name" value="Acetyl-CoA synthetase-like"/>
    <property type="match status" value="1"/>
</dbReference>
<dbReference type="GO" id="GO:0070566">
    <property type="term" value="F:adenylyltransferase activity"/>
    <property type="evidence" value="ECO:0007669"/>
    <property type="project" value="TreeGrafter"/>
</dbReference>
<dbReference type="InterPro" id="IPR000873">
    <property type="entry name" value="AMP-dep_synth/lig_dom"/>
</dbReference>
<dbReference type="CDD" id="cd05931">
    <property type="entry name" value="FAAL"/>
    <property type="match status" value="1"/>
</dbReference>
<dbReference type="InterPro" id="IPR040097">
    <property type="entry name" value="FAAL/FAAC"/>
</dbReference>
<evidence type="ECO:0000313" key="6">
    <source>
        <dbReference type="EMBL" id="PXX71367.1"/>
    </source>
</evidence>
<dbReference type="RefSeq" id="WP_051187572.1">
    <property type="nucleotide sequence ID" value="NZ_QJKF01000001.1"/>
</dbReference>
<dbReference type="Gene3D" id="3.40.50.12780">
    <property type="entry name" value="N-terminal domain of ligase-like"/>
    <property type="match status" value="1"/>
</dbReference>
<name>A0A318KBV1_9NOCA</name>
<dbReference type="EMBL" id="QJKF01000001">
    <property type="protein sequence ID" value="PXX71367.1"/>
    <property type="molecule type" value="Genomic_DNA"/>
</dbReference>
<dbReference type="InterPro" id="IPR045851">
    <property type="entry name" value="AMP-bd_C_sf"/>
</dbReference>
<evidence type="ECO:0000256" key="2">
    <source>
        <dbReference type="ARBA" id="ARBA00022598"/>
    </source>
</evidence>
<dbReference type="InterPro" id="IPR020845">
    <property type="entry name" value="AMP-binding_CS"/>
</dbReference>
<evidence type="ECO:0000256" key="1">
    <source>
        <dbReference type="ARBA" id="ARBA00006432"/>
    </source>
</evidence>
<keyword evidence="4" id="KW-0812">Transmembrane</keyword>
<comment type="caution">
    <text evidence="6">The sequence shown here is derived from an EMBL/GenBank/DDBJ whole genome shotgun (WGS) entry which is preliminary data.</text>
</comment>
<sequence>MIIDCRNDGRRSTRDAWITDVLATYANDHHPAHEYLREDGDWATVSRHELLDQVRSAARGWRAAGLGPGDRVALEATDPHVFVPAFLGALWAGAVPIPLPPVTRRAAWDAQVAAMGRIAQPEAIALRAGTEPPKDCGRPIVLDEVIAARPDDTPPHRPAPDATAYIQFSSGSTGFPRGIQARVAAVVANGLAIMRDGLRSDPATDRGLSWLPMQHDMGLVGFVLAPLFVGVPVSFVPTRFFVRDPGLWLRAMSDRRATISFAPNFAFALSARRTPAEEIAALDLRHVRVLGCGAEPINHAVLQRFLDTFAPTGLKPEALMPCYGLAEATLAVTLSPPDRRHRVDHVRTAELSAGQAISADAEPVGQTTVADEESAESATPAQPQPADATETLVGCGPPLPGHRIAIRDTDGDDLDERAVGEIWVHGPSVADTYLDTPPETLSTFRPDGWLRTGDLGYLADGELFVTGRVKDLLILNGRNVDPQRVEWLAESVPGVRAGGVVACTRPGPQSEELVVVAECRTPEDPEVVPSVRESVAAALGLPVHDVVTVAPGTVPRTTSGKPRRQETRRRYLEGALHVQQG</sequence>
<feature type="compositionally biased region" description="Low complexity" evidence="3">
    <location>
        <begin position="378"/>
        <end position="389"/>
    </location>
</feature>
<evidence type="ECO:0000313" key="7">
    <source>
        <dbReference type="Proteomes" id="UP000247569"/>
    </source>
</evidence>
<evidence type="ECO:0000259" key="5">
    <source>
        <dbReference type="Pfam" id="PF00501"/>
    </source>
</evidence>
<keyword evidence="4" id="KW-1133">Transmembrane helix</keyword>
<keyword evidence="2" id="KW-0436">Ligase</keyword>
<feature type="region of interest" description="Disordered" evidence="3">
    <location>
        <begin position="351"/>
        <end position="411"/>
    </location>
</feature>
<dbReference type="GO" id="GO:0016874">
    <property type="term" value="F:ligase activity"/>
    <property type="evidence" value="ECO:0007669"/>
    <property type="project" value="UniProtKB-KW"/>
</dbReference>
<feature type="domain" description="AMP-dependent synthetase/ligase" evidence="5">
    <location>
        <begin position="28"/>
        <end position="434"/>
    </location>
</feature>
<feature type="transmembrane region" description="Helical" evidence="4">
    <location>
        <begin position="219"/>
        <end position="242"/>
    </location>
</feature>
<dbReference type="PANTHER" id="PTHR22754:SF32">
    <property type="entry name" value="DISCO-INTERACTING PROTEIN 2"/>
    <property type="match status" value="1"/>
</dbReference>